<reference evidence="1 2" key="1">
    <citation type="submission" date="2019-08" db="EMBL/GenBank/DDBJ databases">
        <title>Draft genome sequences of two oriental melons (Cucumis melo L. var makuwa).</title>
        <authorList>
            <person name="Kwon S.-Y."/>
        </authorList>
    </citation>
    <scope>NUCLEOTIDE SEQUENCE [LARGE SCALE GENOMIC DNA]</scope>
    <source>
        <strain evidence="2">cv. SW 3</strain>
        <tissue evidence="1">Leaf</tissue>
    </source>
</reference>
<dbReference type="Pfam" id="PF14299">
    <property type="entry name" value="PP2"/>
    <property type="match status" value="1"/>
</dbReference>
<proteinExistence type="predicted"/>
<evidence type="ECO:0000313" key="2">
    <source>
        <dbReference type="Proteomes" id="UP000321393"/>
    </source>
</evidence>
<dbReference type="InterPro" id="IPR037231">
    <property type="entry name" value="NAP-like_sf"/>
</dbReference>
<dbReference type="Proteomes" id="UP000321393">
    <property type="component" value="Unassembled WGS sequence"/>
</dbReference>
<dbReference type="SUPFAM" id="SSF143113">
    <property type="entry name" value="NAP-like"/>
    <property type="match status" value="1"/>
</dbReference>
<comment type="caution">
    <text evidence="1">The sequence shown here is derived from an EMBL/GenBank/DDBJ whole genome shotgun (WGS) entry which is preliminary data.</text>
</comment>
<organism evidence="1 2">
    <name type="scientific">Cucumis melo var. makuwa</name>
    <name type="common">Oriental melon</name>
    <dbReference type="NCBI Taxonomy" id="1194695"/>
    <lineage>
        <taxon>Eukaryota</taxon>
        <taxon>Viridiplantae</taxon>
        <taxon>Streptophyta</taxon>
        <taxon>Embryophyta</taxon>
        <taxon>Tracheophyta</taxon>
        <taxon>Spermatophyta</taxon>
        <taxon>Magnoliopsida</taxon>
        <taxon>eudicotyledons</taxon>
        <taxon>Gunneridae</taxon>
        <taxon>Pentapetalae</taxon>
        <taxon>rosids</taxon>
        <taxon>fabids</taxon>
        <taxon>Cucurbitales</taxon>
        <taxon>Cucurbitaceae</taxon>
        <taxon>Benincaseae</taxon>
        <taxon>Cucumis</taxon>
    </lineage>
</organism>
<name>A0A5A7TN39_CUCMM</name>
<dbReference type="Gene3D" id="3.30.1120.90">
    <property type="entry name" value="Nucleosome assembly protein"/>
    <property type="match status" value="1"/>
</dbReference>
<dbReference type="AlphaFoldDB" id="A0A5A7TN39"/>
<evidence type="ECO:0000313" key="1">
    <source>
        <dbReference type="EMBL" id="KAA0043217.1"/>
    </source>
</evidence>
<gene>
    <name evidence="1" type="ORF">E6C27_scaffold110G00960</name>
</gene>
<dbReference type="InterPro" id="IPR025886">
    <property type="entry name" value="PP2-like"/>
</dbReference>
<dbReference type="PANTHER" id="PTHR48478">
    <property type="entry name" value="LECTIN-LIKE"/>
    <property type="match status" value="1"/>
</dbReference>
<protein>
    <submittedName>
        <fullName evidence="1">Protein PHLOEM PROTEIN 2-LIKE A1-like</fullName>
    </submittedName>
</protein>
<dbReference type="PANTHER" id="PTHR48478:SF1">
    <property type="entry name" value="LECTIN-LIKE"/>
    <property type="match status" value="1"/>
</dbReference>
<accession>A0A5A7TN39</accession>
<sequence length="348" mass="39740">MNVCWLEIHGKMKTCELSPGICYEAAFEVMIKDPAYGWDIPVNIRVKKPDGSKQEHQENLEQRPRGRWFEIPIGNFIVRDHERGGEIEFCMFEYEGGMWKKGMVLKGVVIRSKGCRHHHQHTSDSSIPVVVVSFFHPFLNIAHKPRDLGPILHKNPSEHRYLVETSLPCPFLVACSTTKRKKPNFSFLLKGHVHGRVLEKALPRSASLRPWPALLAGATHKTSFHKTIGMDEEVSISKHPMINHLDIFRHLDSLGVEDQKDVKMGYSIMFGASNGVNGEKKGKKRPLTEDSFFSWFGETDQKDITELHDEVAEIIKEDLWPNPLKYFNNGAITKQMTAIEEIVASEYN</sequence>
<dbReference type="EMBL" id="SSTE01015327">
    <property type="protein sequence ID" value="KAA0043217.1"/>
    <property type="molecule type" value="Genomic_DNA"/>
</dbReference>
<dbReference type="GO" id="GO:0030246">
    <property type="term" value="F:carbohydrate binding"/>
    <property type="evidence" value="ECO:0007669"/>
    <property type="project" value="InterPro"/>
</dbReference>
<dbReference type="InterPro" id="IPR052147">
    <property type="entry name" value="PP2-like/Lectin"/>
</dbReference>
<dbReference type="OrthoDB" id="533833at2759"/>